<name>A0A317E8P6_9PROT</name>
<dbReference type="RefSeq" id="WP_109906737.1">
    <property type="nucleotide sequence ID" value="NZ_QGLE01000007.1"/>
</dbReference>
<keyword evidence="2" id="KW-0560">Oxidoreductase</keyword>
<dbReference type="InterPro" id="IPR020904">
    <property type="entry name" value="Sc_DH/Rdtase_CS"/>
</dbReference>
<evidence type="ECO:0000256" key="2">
    <source>
        <dbReference type="ARBA" id="ARBA00023002"/>
    </source>
</evidence>
<reference evidence="4 5" key="1">
    <citation type="submission" date="2018-05" db="EMBL/GenBank/DDBJ databases">
        <title>Zavarzinia sp. HR-AS.</title>
        <authorList>
            <person name="Lee Y."/>
            <person name="Jeon C.O."/>
        </authorList>
    </citation>
    <scope>NUCLEOTIDE SEQUENCE [LARGE SCALE GENOMIC DNA]</scope>
    <source>
        <strain evidence="4 5">HR-AS</strain>
    </source>
</reference>
<dbReference type="PANTHER" id="PTHR42760:SF133">
    <property type="entry name" value="3-OXOACYL-[ACYL-CARRIER-PROTEIN] REDUCTASE"/>
    <property type="match status" value="1"/>
</dbReference>
<organism evidence="4 5">
    <name type="scientific">Zavarzinia aquatilis</name>
    <dbReference type="NCBI Taxonomy" id="2211142"/>
    <lineage>
        <taxon>Bacteria</taxon>
        <taxon>Pseudomonadati</taxon>
        <taxon>Pseudomonadota</taxon>
        <taxon>Alphaproteobacteria</taxon>
        <taxon>Rhodospirillales</taxon>
        <taxon>Zavarziniaceae</taxon>
        <taxon>Zavarzinia</taxon>
    </lineage>
</organism>
<sequence length="275" mass="28155">MSTSLAGRTALVTGGSGGIGAATAGRLLRDGAAVVLMARREAELTAARARLLEAYPGAVVAVSAGDALVPGDVARAVGVAHELQGRLDFVIATVGGSMGHRPLVMHDVDSFRAVIDRNLTTAFIALREGVPRMAEGGGVVFVSSVCGEVPSTFLGPYCAAKGGLESLVTVAAKECARLKIRVNAVRPGMTRAAGVTSMFGETIMRERAKELIPLGGPGDPAAVAEAIRFLAGADWLTGQSIAVDGGSELAFNRVCDNADADLFGKAWPAPWSDAV</sequence>
<protein>
    <submittedName>
        <fullName evidence="4">7-alpha-hydroxysteroid dehydrogenase</fullName>
    </submittedName>
</protein>
<dbReference type="GO" id="GO:0016616">
    <property type="term" value="F:oxidoreductase activity, acting on the CH-OH group of donors, NAD or NADP as acceptor"/>
    <property type="evidence" value="ECO:0007669"/>
    <property type="project" value="TreeGrafter"/>
</dbReference>
<dbReference type="SUPFAM" id="SSF51735">
    <property type="entry name" value="NAD(P)-binding Rossmann-fold domains"/>
    <property type="match status" value="1"/>
</dbReference>
<dbReference type="PRINTS" id="PR00081">
    <property type="entry name" value="GDHRDH"/>
</dbReference>
<dbReference type="Proteomes" id="UP000245461">
    <property type="component" value="Unassembled WGS sequence"/>
</dbReference>
<dbReference type="PROSITE" id="PS00061">
    <property type="entry name" value="ADH_SHORT"/>
    <property type="match status" value="1"/>
</dbReference>
<dbReference type="Pfam" id="PF13561">
    <property type="entry name" value="adh_short_C2"/>
    <property type="match status" value="1"/>
</dbReference>
<dbReference type="CDD" id="cd05233">
    <property type="entry name" value="SDR_c"/>
    <property type="match status" value="1"/>
</dbReference>
<proteinExistence type="inferred from homology"/>
<accession>A0A317E8P6</accession>
<dbReference type="OrthoDB" id="9803333at2"/>
<dbReference type="PANTHER" id="PTHR42760">
    <property type="entry name" value="SHORT-CHAIN DEHYDROGENASES/REDUCTASES FAMILY MEMBER"/>
    <property type="match status" value="1"/>
</dbReference>
<keyword evidence="5" id="KW-1185">Reference proteome</keyword>
<dbReference type="Gene3D" id="3.40.50.720">
    <property type="entry name" value="NAD(P)-binding Rossmann-like Domain"/>
    <property type="match status" value="1"/>
</dbReference>
<evidence type="ECO:0000313" key="4">
    <source>
        <dbReference type="EMBL" id="PWR21495.1"/>
    </source>
</evidence>
<dbReference type="AlphaFoldDB" id="A0A317E8P6"/>
<gene>
    <name evidence="4" type="ORF">DKG74_13790</name>
</gene>
<evidence type="ECO:0000256" key="1">
    <source>
        <dbReference type="ARBA" id="ARBA00006484"/>
    </source>
</evidence>
<dbReference type="InterPro" id="IPR036291">
    <property type="entry name" value="NAD(P)-bd_dom_sf"/>
</dbReference>
<feature type="domain" description="Ketoreductase" evidence="3">
    <location>
        <begin position="8"/>
        <end position="207"/>
    </location>
</feature>
<dbReference type="InterPro" id="IPR002347">
    <property type="entry name" value="SDR_fam"/>
</dbReference>
<evidence type="ECO:0000313" key="5">
    <source>
        <dbReference type="Proteomes" id="UP000245461"/>
    </source>
</evidence>
<evidence type="ECO:0000259" key="3">
    <source>
        <dbReference type="SMART" id="SM00822"/>
    </source>
</evidence>
<comment type="caution">
    <text evidence="4">The sequence shown here is derived from an EMBL/GenBank/DDBJ whole genome shotgun (WGS) entry which is preliminary data.</text>
</comment>
<comment type="similarity">
    <text evidence="1">Belongs to the short-chain dehydrogenases/reductases (SDR) family.</text>
</comment>
<dbReference type="InterPro" id="IPR057326">
    <property type="entry name" value="KR_dom"/>
</dbReference>
<dbReference type="EMBL" id="QGLE01000007">
    <property type="protein sequence ID" value="PWR21495.1"/>
    <property type="molecule type" value="Genomic_DNA"/>
</dbReference>
<dbReference type="SMART" id="SM00822">
    <property type="entry name" value="PKS_KR"/>
    <property type="match status" value="1"/>
</dbReference>